<dbReference type="InterPro" id="IPR050583">
    <property type="entry name" value="Mycobacterial_A85_antigen"/>
</dbReference>
<dbReference type="Pfam" id="PF00756">
    <property type="entry name" value="Esterase"/>
    <property type="match status" value="1"/>
</dbReference>
<dbReference type="InterPro" id="IPR029058">
    <property type="entry name" value="AB_hydrolase_fold"/>
</dbReference>
<organism evidence="2 3">
    <name type="scientific">Pedobacter cryoconitis</name>
    <dbReference type="NCBI Taxonomy" id="188932"/>
    <lineage>
        <taxon>Bacteria</taxon>
        <taxon>Pseudomonadati</taxon>
        <taxon>Bacteroidota</taxon>
        <taxon>Sphingobacteriia</taxon>
        <taxon>Sphingobacteriales</taxon>
        <taxon>Sphingobacteriaceae</taxon>
        <taxon>Pedobacter</taxon>
    </lineage>
</organism>
<sequence length="494" mass="55659">MIKRTCLLLFLIFSVSLGSFAQQFKVSYSPAALNRPFTGKVFLYLSKNNPRPTEASIGIEPLTCFSVSVSGVKPGESILIDDHATAYPVLPSDIERGTYYIQAVWDLDLGGRAIATSPGNLVSTPQKILITKDLSKSFDIRADQVVPGLVFQESELMKELKAPSKLLSDFYHKDYTLNAAVQLPIEYYKDPKRKFPVVFLIFGYGADYHYMAANSSRHLLLEGSPAEPVIRVFLDGNCNLGHSAYANSENNGPWGDALTQELIPLLEQKYRCNGARMLMGHSSGGWSVLWLQIHYPKVFLATAASSPDYVDFRSFAKVDLYRDTNLFYDSKGQVNPGGTVAGRFPFSYLKEMYQVENVISRGEQQHSFEAVFSRKGKDGLPEPICDPKTGNINRMTAESWKKYDLSLYLRTNWKAIGQDLDGKIRISVGNDDNFLLNYPVKLLEQEMKTINAGVLFKYYPGDHFTVSTKEYMDDTVNFLGERYKQWLIKNKSAR</sequence>
<keyword evidence="2" id="KW-0378">Hydrolase</keyword>
<evidence type="ECO:0000313" key="3">
    <source>
        <dbReference type="Proteomes" id="UP000521017"/>
    </source>
</evidence>
<dbReference type="SUPFAM" id="SSF53474">
    <property type="entry name" value="alpha/beta-Hydrolases"/>
    <property type="match status" value="1"/>
</dbReference>
<proteinExistence type="predicted"/>
<keyword evidence="1" id="KW-0732">Signal</keyword>
<reference evidence="2 3" key="1">
    <citation type="submission" date="2020-08" db="EMBL/GenBank/DDBJ databases">
        <title>Genomic Encyclopedia of Type Strains, Phase IV (KMG-V): Genome sequencing to study the core and pangenomes of soil and plant-associated prokaryotes.</title>
        <authorList>
            <person name="Whitman W."/>
        </authorList>
    </citation>
    <scope>NUCLEOTIDE SEQUENCE [LARGE SCALE GENOMIC DNA]</scope>
    <source>
        <strain evidence="2 3">M2T3</strain>
    </source>
</reference>
<dbReference type="PANTHER" id="PTHR48098">
    <property type="entry name" value="ENTEROCHELIN ESTERASE-RELATED"/>
    <property type="match status" value="1"/>
</dbReference>
<evidence type="ECO:0000313" key="2">
    <source>
        <dbReference type="EMBL" id="MBB6499973.1"/>
    </source>
</evidence>
<dbReference type="GO" id="GO:0016787">
    <property type="term" value="F:hydrolase activity"/>
    <property type="evidence" value="ECO:0007669"/>
    <property type="project" value="UniProtKB-KW"/>
</dbReference>
<dbReference type="Proteomes" id="UP000521017">
    <property type="component" value="Unassembled WGS sequence"/>
</dbReference>
<gene>
    <name evidence="2" type="ORF">HDF25_002117</name>
</gene>
<dbReference type="Gene3D" id="3.40.50.1820">
    <property type="entry name" value="alpha/beta hydrolase"/>
    <property type="match status" value="1"/>
</dbReference>
<name>A0A7X0J323_9SPHI</name>
<dbReference type="EMBL" id="JACHCC010000005">
    <property type="protein sequence ID" value="MBB6499973.1"/>
    <property type="molecule type" value="Genomic_DNA"/>
</dbReference>
<feature type="chain" id="PRO_5030579327" evidence="1">
    <location>
        <begin position="22"/>
        <end position="494"/>
    </location>
</feature>
<evidence type="ECO:0000256" key="1">
    <source>
        <dbReference type="SAM" id="SignalP"/>
    </source>
</evidence>
<dbReference type="AlphaFoldDB" id="A0A7X0J323"/>
<dbReference type="InterPro" id="IPR000801">
    <property type="entry name" value="Esterase-like"/>
</dbReference>
<dbReference type="RefSeq" id="WP_221450889.1">
    <property type="nucleotide sequence ID" value="NZ_JACHCC010000005.1"/>
</dbReference>
<protein>
    <submittedName>
        <fullName evidence="2">S-formylglutathione hydrolase FrmB</fullName>
    </submittedName>
</protein>
<dbReference type="PANTHER" id="PTHR48098:SF3">
    <property type="entry name" value="IRON(III) ENTEROBACTIN ESTERASE"/>
    <property type="match status" value="1"/>
</dbReference>
<accession>A0A7X0J323</accession>
<comment type="caution">
    <text evidence="2">The sequence shown here is derived from an EMBL/GenBank/DDBJ whole genome shotgun (WGS) entry which is preliminary data.</text>
</comment>
<feature type="signal peptide" evidence="1">
    <location>
        <begin position="1"/>
        <end position="21"/>
    </location>
</feature>